<dbReference type="Pfam" id="PF17917">
    <property type="entry name" value="RT_RNaseH"/>
    <property type="match status" value="1"/>
</dbReference>
<keyword evidence="7" id="KW-0378">Hydrolase</keyword>
<evidence type="ECO:0000259" key="9">
    <source>
        <dbReference type="PROSITE" id="PS50878"/>
    </source>
</evidence>
<proteinExistence type="predicted"/>
<dbReference type="GO" id="GO:0006508">
    <property type="term" value="P:proteolysis"/>
    <property type="evidence" value="ECO:0007669"/>
    <property type="project" value="UniProtKB-KW"/>
</dbReference>
<dbReference type="Pfam" id="PF00078">
    <property type="entry name" value="RVT_1"/>
    <property type="match status" value="1"/>
</dbReference>
<evidence type="ECO:0000256" key="4">
    <source>
        <dbReference type="ARBA" id="ARBA00022695"/>
    </source>
</evidence>
<dbReference type="PANTHER" id="PTHR37984:SF5">
    <property type="entry name" value="PROTEIN NYNRIN-LIKE"/>
    <property type="match status" value="1"/>
</dbReference>
<comment type="caution">
    <text evidence="11">The sequence shown here is derived from an EMBL/GenBank/DDBJ whole genome shotgun (WGS) entry which is preliminary data.</text>
</comment>
<evidence type="ECO:0000313" key="10">
    <source>
        <dbReference type="EMBL" id="CAF1404902.1"/>
    </source>
</evidence>
<feature type="domain" description="Reverse transcriptase" evidence="9">
    <location>
        <begin position="336"/>
        <end position="541"/>
    </location>
</feature>
<dbReference type="Proteomes" id="UP000663854">
    <property type="component" value="Unassembled WGS sequence"/>
</dbReference>
<dbReference type="EC" id="2.7.7.49" evidence="1"/>
<name>A0A816CKP9_9BILA</name>
<dbReference type="AlphaFoldDB" id="A0A816CKP9"/>
<dbReference type="EMBL" id="CAJNOL010007173">
    <property type="protein sequence ID" value="CAF1625763.1"/>
    <property type="molecule type" value="Genomic_DNA"/>
</dbReference>
<evidence type="ECO:0000256" key="5">
    <source>
        <dbReference type="ARBA" id="ARBA00022722"/>
    </source>
</evidence>
<dbReference type="FunFam" id="3.10.10.10:FF:000007">
    <property type="entry name" value="Retrovirus-related Pol polyprotein from transposon 17.6-like Protein"/>
    <property type="match status" value="1"/>
</dbReference>
<dbReference type="Gene3D" id="3.30.70.270">
    <property type="match status" value="1"/>
</dbReference>
<dbReference type="Gene3D" id="2.40.70.10">
    <property type="entry name" value="Acid Proteases"/>
    <property type="match status" value="1"/>
</dbReference>
<dbReference type="EMBL" id="CAJNOH010005661">
    <property type="protein sequence ID" value="CAF1404902.1"/>
    <property type="molecule type" value="Genomic_DNA"/>
</dbReference>
<dbReference type="PROSITE" id="PS50878">
    <property type="entry name" value="RT_POL"/>
    <property type="match status" value="1"/>
</dbReference>
<protein>
    <recommendedName>
        <fullName evidence="1">RNA-directed DNA polymerase</fullName>
        <ecNumber evidence="1">2.7.7.49</ecNumber>
    </recommendedName>
</protein>
<dbReference type="PANTHER" id="PTHR37984">
    <property type="entry name" value="PROTEIN CBG26694"/>
    <property type="match status" value="1"/>
</dbReference>
<dbReference type="Gene3D" id="3.10.20.370">
    <property type="match status" value="1"/>
</dbReference>
<dbReference type="GO" id="GO:0008233">
    <property type="term" value="F:peptidase activity"/>
    <property type="evidence" value="ECO:0007669"/>
    <property type="project" value="UniProtKB-KW"/>
</dbReference>
<dbReference type="SUPFAM" id="SSF56672">
    <property type="entry name" value="DNA/RNA polymerases"/>
    <property type="match status" value="1"/>
</dbReference>
<accession>A0A816CKP9</accession>
<keyword evidence="2" id="KW-0645">Protease</keyword>
<keyword evidence="6" id="KW-0255">Endonuclease</keyword>
<evidence type="ECO:0000256" key="2">
    <source>
        <dbReference type="ARBA" id="ARBA00022670"/>
    </source>
</evidence>
<keyword evidence="8" id="KW-0695">RNA-directed DNA polymerase</keyword>
<dbReference type="Gene3D" id="3.10.10.10">
    <property type="entry name" value="HIV Type 1 Reverse Transcriptase, subunit A, domain 1"/>
    <property type="match status" value="1"/>
</dbReference>
<evidence type="ECO:0000256" key="8">
    <source>
        <dbReference type="ARBA" id="ARBA00022918"/>
    </source>
</evidence>
<gene>
    <name evidence="11" type="ORF">JXQ802_LOCUS51158</name>
    <name evidence="10" type="ORF">PYM288_LOCUS34943</name>
</gene>
<keyword evidence="5" id="KW-0540">Nuclease</keyword>
<evidence type="ECO:0000313" key="11">
    <source>
        <dbReference type="EMBL" id="CAF1625763.1"/>
    </source>
</evidence>
<keyword evidence="4" id="KW-0548">Nucleotidyltransferase</keyword>
<evidence type="ECO:0000256" key="6">
    <source>
        <dbReference type="ARBA" id="ARBA00022759"/>
    </source>
</evidence>
<dbReference type="CDD" id="cd00303">
    <property type="entry name" value="retropepsin_like"/>
    <property type="match status" value="1"/>
</dbReference>
<dbReference type="InterPro" id="IPR050951">
    <property type="entry name" value="Retrovirus_Pol_polyprotein"/>
</dbReference>
<dbReference type="Pfam" id="PF13975">
    <property type="entry name" value="gag-asp_proteas"/>
    <property type="match status" value="1"/>
</dbReference>
<evidence type="ECO:0000256" key="3">
    <source>
        <dbReference type="ARBA" id="ARBA00022679"/>
    </source>
</evidence>
<keyword evidence="12" id="KW-1185">Reference proteome</keyword>
<sequence length="766" mass="88294">MQILIDTGATNTFINYKTLHSIKQATRINKHSSSFVLADGIAPFHVLGVVELQILFSNQITNISAHVAQDLCTDVILGMDYITLYNLKFNLRKRIISIDLNNRLYQMNINQNVQTEFIPVTLLDPLCIPAQSDRSAKVSIPISSICSQFIPHYPFSLCNTAFVSHKFLQFCNHLTHVTFSNTSHRSHVVPQGTRIGYLCHYSITQSNTNSANHFHKSCGVTNEFGELPDFHASATNTNTDNHTQDRLYCATIDKIHPSTERDIYQLISKINIKQHRDDLLKLLFRFHKIFDTTKHNTANTPIHHVINTVPHSPPACKPYPQPDTVEIMYNMIQEYLKAELVTESHSPYAAPAFLVKKHDGTYRFVVDYKKLNLITIKDSSPLPNMEDTIRKLGEGYRYFSKLDLKSGFYQIPIREADKEKTAFTTPFGLYQFNVLPMGLKNSPPTFQKAQAFKQLKQMLTSTPLFLHYPIPDKPLILTTDASGIGIGGVLQQEVDGHLHNLYYHSQLLTSCERKYSTIEKEALAIYKCFVRMRPLLLGRQITIMTDHCPLCHIMTKTVNNVRVDRIATLIQEYNIDKVVHINGHRNCLPDYLSRYPHEPNDDLFDIEYGLNNNITQYNNLLFDLSITLNFTVVDFHVMDYHIGVDRMHLDFKYSTLVQNSIVDYFQYLTSIVIVLPVKPMGRSREAKARRNKRRHIKLFLKQQQYFLTRPIESSWSLKSIKIYLHDQKIKFAKIPSIYRKTLRIQFNNSVDLQIAEATLPQDAFFQ</sequence>
<dbReference type="GO" id="GO:0004519">
    <property type="term" value="F:endonuclease activity"/>
    <property type="evidence" value="ECO:0007669"/>
    <property type="project" value="UniProtKB-KW"/>
</dbReference>
<dbReference type="InterPro" id="IPR043502">
    <property type="entry name" value="DNA/RNA_pol_sf"/>
</dbReference>
<organism evidence="11 12">
    <name type="scientific">Rotaria sordida</name>
    <dbReference type="NCBI Taxonomy" id="392033"/>
    <lineage>
        <taxon>Eukaryota</taxon>
        <taxon>Metazoa</taxon>
        <taxon>Spiralia</taxon>
        <taxon>Gnathifera</taxon>
        <taxon>Rotifera</taxon>
        <taxon>Eurotatoria</taxon>
        <taxon>Bdelloidea</taxon>
        <taxon>Philodinida</taxon>
        <taxon>Philodinidae</taxon>
        <taxon>Rotaria</taxon>
    </lineage>
</organism>
<evidence type="ECO:0000256" key="7">
    <source>
        <dbReference type="ARBA" id="ARBA00022801"/>
    </source>
</evidence>
<dbReference type="InterPro" id="IPR043128">
    <property type="entry name" value="Rev_trsase/Diguanyl_cyclase"/>
</dbReference>
<dbReference type="GO" id="GO:0003964">
    <property type="term" value="F:RNA-directed DNA polymerase activity"/>
    <property type="evidence" value="ECO:0007669"/>
    <property type="project" value="UniProtKB-KW"/>
</dbReference>
<dbReference type="InterPro" id="IPR021109">
    <property type="entry name" value="Peptidase_aspartic_dom_sf"/>
</dbReference>
<keyword evidence="3" id="KW-0808">Transferase</keyword>
<evidence type="ECO:0000256" key="1">
    <source>
        <dbReference type="ARBA" id="ARBA00012493"/>
    </source>
</evidence>
<dbReference type="FunFam" id="3.10.20.370:FF:000001">
    <property type="entry name" value="Retrovirus-related Pol polyprotein from transposon 17.6-like protein"/>
    <property type="match status" value="1"/>
</dbReference>
<dbReference type="SUPFAM" id="SSF50630">
    <property type="entry name" value="Acid proteases"/>
    <property type="match status" value="1"/>
</dbReference>
<dbReference type="CDD" id="cd01647">
    <property type="entry name" value="RT_LTR"/>
    <property type="match status" value="1"/>
</dbReference>
<dbReference type="InterPro" id="IPR041373">
    <property type="entry name" value="RT_RNaseH"/>
</dbReference>
<dbReference type="InterPro" id="IPR000477">
    <property type="entry name" value="RT_dom"/>
</dbReference>
<dbReference type="Proteomes" id="UP000663870">
    <property type="component" value="Unassembled WGS sequence"/>
</dbReference>
<dbReference type="CDD" id="cd09274">
    <property type="entry name" value="RNase_HI_RT_Ty3"/>
    <property type="match status" value="1"/>
</dbReference>
<evidence type="ECO:0000313" key="12">
    <source>
        <dbReference type="Proteomes" id="UP000663870"/>
    </source>
</evidence>
<reference evidence="11" key="1">
    <citation type="submission" date="2021-02" db="EMBL/GenBank/DDBJ databases">
        <authorList>
            <person name="Nowell W R."/>
        </authorList>
    </citation>
    <scope>NUCLEOTIDE SEQUENCE</scope>
</reference>